<dbReference type="InterPro" id="IPR003495">
    <property type="entry name" value="CobW/HypB/UreG_nucleotide-bd"/>
</dbReference>
<dbReference type="GO" id="GO:0000166">
    <property type="term" value="F:nucleotide binding"/>
    <property type="evidence" value="ECO:0007669"/>
    <property type="project" value="UniProtKB-KW"/>
</dbReference>
<evidence type="ECO:0000313" key="8">
    <source>
        <dbReference type="EMBL" id="MBD1380252.1"/>
    </source>
</evidence>
<dbReference type="InterPro" id="IPR051316">
    <property type="entry name" value="Zinc-reg_GTPase_activator"/>
</dbReference>
<dbReference type="EMBL" id="JACXAI010000007">
    <property type="protein sequence ID" value="MBD1380252.1"/>
    <property type="molecule type" value="Genomic_DNA"/>
</dbReference>
<protein>
    <submittedName>
        <fullName evidence="8">GTP-binding protein</fullName>
    </submittedName>
</protein>
<evidence type="ECO:0000256" key="5">
    <source>
        <dbReference type="ARBA" id="ARBA00049117"/>
    </source>
</evidence>
<keyword evidence="2" id="KW-0378">Hydrolase</keyword>
<dbReference type="GO" id="GO:0005737">
    <property type="term" value="C:cytoplasm"/>
    <property type="evidence" value="ECO:0007669"/>
    <property type="project" value="TreeGrafter"/>
</dbReference>
<dbReference type="SUPFAM" id="SSF52540">
    <property type="entry name" value="P-loop containing nucleoside triphosphate hydrolases"/>
    <property type="match status" value="1"/>
</dbReference>
<comment type="similarity">
    <text evidence="4">Belongs to the SIMIBI class G3E GTPase family. ZNG1 subfamily.</text>
</comment>
<dbReference type="SUPFAM" id="SSF90002">
    <property type="entry name" value="Hypothetical protein YjiA, C-terminal domain"/>
    <property type="match status" value="1"/>
</dbReference>
<evidence type="ECO:0000259" key="6">
    <source>
        <dbReference type="Pfam" id="PF02492"/>
    </source>
</evidence>
<dbReference type="Gene3D" id="3.40.50.300">
    <property type="entry name" value="P-loop containing nucleotide triphosphate hydrolases"/>
    <property type="match status" value="1"/>
</dbReference>
<dbReference type="InterPro" id="IPR011629">
    <property type="entry name" value="CobW-like_C"/>
</dbReference>
<evidence type="ECO:0000256" key="1">
    <source>
        <dbReference type="ARBA" id="ARBA00022741"/>
    </source>
</evidence>
<dbReference type="CDD" id="cd03112">
    <property type="entry name" value="CobW-like"/>
    <property type="match status" value="1"/>
</dbReference>
<dbReference type="Pfam" id="PF02492">
    <property type="entry name" value="cobW"/>
    <property type="match status" value="1"/>
</dbReference>
<comment type="catalytic activity">
    <reaction evidence="5">
        <text>GTP + H2O = GDP + phosphate + H(+)</text>
        <dbReference type="Rhea" id="RHEA:19669"/>
        <dbReference type="ChEBI" id="CHEBI:15377"/>
        <dbReference type="ChEBI" id="CHEBI:15378"/>
        <dbReference type="ChEBI" id="CHEBI:37565"/>
        <dbReference type="ChEBI" id="CHEBI:43474"/>
        <dbReference type="ChEBI" id="CHEBI:58189"/>
    </reaction>
    <physiologicalReaction direction="left-to-right" evidence="5">
        <dbReference type="Rhea" id="RHEA:19670"/>
    </physiologicalReaction>
</comment>
<evidence type="ECO:0000256" key="2">
    <source>
        <dbReference type="ARBA" id="ARBA00022801"/>
    </source>
</evidence>
<dbReference type="Proteomes" id="UP000626844">
    <property type="component" value="Unassembled WGS sequence"/>
</dbReference>
<feature type="domain" description="CobW/HypB/UreG nucleotide-binding" evidence="6">
    <location>
        <begin position="3"/>
        <end position="180"/>
    </location>
</feature>
<dbReference type="PANTHER" id="PTHR13748">
    <property type="entry name" value="COBW-RELATED"/>
    <property type="match status" value="1"/>
</dbReference>
<reference evidence="8" key="1">
    <citation type="submission" date="2020-09" db="EMBL/GenBank/DDBJ databases">
        <title>A novel bacterium of genus Bacillus, isolated from South China Sea.</title>
        <authorList>
            <person name="Huang H."/>
            <person name="Mo K."/>
            <person name="Hu Y."/>
        </authorList>
    </citation>
    <scope>NUCLEOTIDE SEQUENCE</scope>
    <source>
        <strain evidence="8">IB182487</strain>
    </source>
</reference>
<dbReference type="RefSeq" id="WP_191157682.1">
    <property type="nucleotide sequence ID" value="NZ_JACXAI010000007.1"/>
</dbReference>
<dbReference type="GO" id="GO:0016787">
    <property type="term" value="F:hydrolase activity"/>
    <property type="evidence" value="ECO:0007669"/>
    <property type="project" value="UniProtKB-KW"/>
</dbReference>
<dbReference type="Gene3D" id="3.30.1220.10">
    <property type="entry name" value="CobW-like, C-terminal domain"/>
    <property type="match status" value="1"/>
</dbReference>
<proteinExistence type="inferred from homology"/>
<sequence length="311" mass="35410">MIPVYVISGFLGSGKTTVLLHMIKEWKEQGKKVGIILNELGDENVEKHLFKEETIYELLNGCICCSIQEDLKTALQQFITEQEKNPTDVLLIEGTGVANPIEIKSTLLSADFIDQFQLCSMIGVVDASHYLEYQSVFSSSKEIRELLREQISSSTLLLVNKKDLVSERENQKVFSKLEKIVGEEVAIIPTTFGKVSMDILTKERHQTVSFSSAEVHEKDHVHHHHHHIHALKITEVTLKSRKSLEQWLKRHSLLRAKGIVFIEDENKYYDVQFAANKARWHETEKADTLLILIGDSLNVTELHESAAIQLI</sequence>
<evidence type="ECO:0000256" key="4">
    <source>
        <dbReference type="ARBA" id="ARBA00034320"/>
    </source>
</evidence>
<accession>A0A926RXL1</accession>
<keyword evidence="1" id="KW-0547">Nucleotide-binding</keyword>
<comment type="caution">
    <text evidence="8">The sequence shown here is derived from an EMBL/GenBank/DDBJ whole genome shotgun (WGS) entry which is preliminary data.</text>
</comment>
<keyword evidence="9" id="KW-1185">Reference proteome</keyword>
<name>A0A926RXL1_9BACI</name>
<gene>
    <name evidence="8" type="ORF">IC621_08415</name>
</gene>
<evidence type="ECO:0000256" key="3">
    <source>
        <dbReference type="ARBA" id="ARBA00023186"/>
    </source>
</evidence>
<keyword evidence="3" id="KW-0143">Chaperone</keyword>
<dbReference type="InterPro" id="IPR036627">
    <property type="entry name" value="CobW-likC_sf"/>
</dbReference>
<evidence type="ECO:0000313" key="9">
    <source>
        <dbReference type="Proteomes" id="UP000626844"/>
    </source>
</evidence>
<dbReference type="Pfam" id="PF07683">
    <property type="entry name" value="CobW_C"/>
    <property type="match status" value="1"/>
</dbReference>
<dbReference type="InterPro" id="IPR027417">
    <property type="entry name" value="P-loop_NTPase"/>
</dbReference>
<dbReference type="AlphaFoldDB" id="A0A926RXL1"/>
<feature type="domain" description="CobW C-terminal" evidence="7">
    <location>
        <begin position="241"/>
        <end position="304"/>
    </location>
</feature>
<dbReference type="PANTHER" id="PTHR13748:SF62">
    <property type="entry name" value="COBW DOMAIN-CONTAINING PROTEIN"/>
    <property type="match status" value="1"/>
</dbReference>
<organism evidence="8 9">
    <name type="scientific">Metabacillus arenae</name>
    <dbReference type="NCBI Taxonomy" id="2771434"/>
    <lineage>
        <taxon>Bacteria</taxon>
        <taxon>Bacillati</taxon>
        <taxon>Bacillota</taxon>
        <taxon>Bacilli</taxon>
        <taxon>Bacillales</taxon>
        <taxon>Bacillaceae</taxon>
        <taxon>Metabacillus</taxon>
    </lineage>
</organism>
<evidence type="ECO:0000259" key="7">
    <source>
        <dbReference type="Pfam" id="PF07683"/>
    </source>
</evidence>